<comment type="caution">
    <text evidence="7">The sequence shown here is derived from an EMBL/GenBank/DDBJ whole genome shotgun (WGS) entry which is preliminary data.</text>
</comment>
<feature type="binding site" evidence="6">
    <location>
        <position position="51"/>
    </location>
    <ligand>
        <name>S-adenosyl-L-methionine</name>
        <dbReference type="ChEBI" id="CHEBI:59789"/>
    </ligand>
</feature>
<dbReference type="SUPFAM" id="SSF81799">
    <property type="entry name" value="Putative methyltransferase TM0872, insert domain"/>
    <property type="match status" value="1"/>
</dbReference>
<feature type="binding site" evidence="6">
    <location>
        <position position="100"/>
    </location>
    <ligand>
        <name>S-adenosyl-L-methionine</name>
        <dbReference type="ChEBI" id="CHEBI:59789"/>
    </ligand>
</feature>
<sequence>MLHFPVLLEESLRYLISNKDGNYIDCTYGRGGHSQKILDEITASGTLTAFDKDPEAIADAKQINSSQFTAINSSFNKLESYFKENSVDGILYDLGTCSTHFDDGDRGFSFINNGPLDMRFNNTKGKPLYDWINNASHDEILKVLYEYGDEKHGKLITRKILEYREKQKILTTFDLADLIKDCYPDKNKKIHPATKSFQAFRIFINDELNEINQSLNQAMKILKKDGRIVVISFHSLEDNLVKNFFKPNKLEFPKDIPINTIEDEKFKCIAKKIRPSTDEININSRSRSAIMRVFKKL</sequence>
<dbReference type="EC" id="2.1.1.199" evidence="6"/>
<dbReference type="EMBL" id="JACETM010000005">
    <property type="protein sequence ID" value="MBA4723777.1"/>
    <property type="molecule type" value="Genomic_DNA"/>
</dbReference>
<dbReference type="GO" id="GO:0005737">
    <property type="term" value="C:cytoplasm"/>
    <property type="evidence" value="ECO:0007669"/>
    <property type="project" value="UniProtKB-SubCell"/>
</dbReference>
<keyword evidence="3 6" id="KW-0489">Methyltransferase</keyword>
<comment type="function">
    <text evidence="6">Specifically methylates the N4 position of cytidine in position 1402 (C1402) of 16S rRNA.</text>
</comment>
<dbReference type="PIRSF" id="PIRSF004486">
    <property type="entry name" value="MraW"/>
    <property type="match status" value="1"/>
</dbReference>
<evidence type="ECO:0000256" key="1">
    <source>
        <dbReference type="ARBA" id="ARBA00010396"/>
    </source>
</evidence>
<accession>A0A838YFY2</accession>
<feature type="binding site" evidence="6">
    <location>
        <position position="93"/>
    </location>
    <ligand>
        <name>S-adenosyl-L-methionine</name>
        <dbReference type="ChEBI" id="CHEBI:59789"/>
    </ligand>
</feature>
<evidence type="ECO:0000256" key="4">
    <source>
        <dbReference type="ARBA" id="ARBA00022679"/>
    </source>
</evidence>
<dbReference type="AlphaFoldDB" id="A0A838YFY2"/>
<keyword evidence="5 6" id="KW-0949">S-adenosyl-L-methionine</keyword>
<dbReference type="NCBIfam" id="TIGR00006">
    <property type="entry name" value="16S rRNA (cytosine(1402)-N(4))-methyltransferase RsmH"/>
    <property type="match status" value="1"/>
</dbReference>
<dbReference type="Pfam" id="PF01795">
    <property type="entry name" value="Methyltransf_5"/>
    <property type="match status" value="1"/>
</dbReference>
<name>A0A838YFY2_9GAMM</name>
<dbReference type="PANTHER" id="PTHR11265">
    <property type="entry name" value="S-ADENOSYL-METHYLTRANSFERASE MRAW"/>
    <property type="match status" value="1"/>
</dbReference>
<evidence type="ECO:0000313" key="7">
    <source>
        <dbReference type="EMBL" id="MBA4723777.1"/>
    </source>
</evidence>
<evidence type="ECO:0000256" key="2">
    <source>
        <dbReference type="ARBA" id="ARBA00022552"/>
    </source>
</evidence>
<comment type="subcellular location">
    <subcellularLocation>
        <location evidence="6">Cytoplasm</location>
    </subcellularLocation>
</comment>
<dbReference type="InterPro" id="IPR002903">
    <property type="entry name" value="RsmH"/>
</dbReference>
<keyword evidence="4 6" id="KW-0808">Transferase</keyword>
<evidence type="ECO:0000256" key="6">
    <source>
        <dbReference type="HAMAP-Rule" id="MF_01007"/>
    </source>
</evidence>
<evidence type="ECO:0000313" key="8">
    <source>
        <dbReference type="Proteomes" id="UP000585327"/>
    </source>
</evidence>
<feature type="binding site" evidence="6">
    <location>
        <position position="75"/>
    </location>
    <ligand>
        <name>S-adenosyl-L-methionine</name>
        <dbReference type="ChEBI" id="CHEBI:59789"/>
    </ligand>
</feature>
<dbReference type="PANTHER" id="PTHR11265:SF0">
    <property type="entry name" value="12S RRNA N4-METHYLCYTIDINE METHYLTRANSFERASE"/>
    <property type="match status" value="1"/>
</dbReference>
<dbReference type="Gene3D" id="1.10.150.170">
    <property type="entry name" value="Putative methyltransferase TM0872, insert domain"/>
    <property type="match status" value="1"/>
</dbReference>
<dbReference type="HAMAP" id="MF_01007">
    <property type="entry name" value="16SrRNA_methyltr_H"/>
    <property type="match status" value="1"/>
</dbReference>
<comment type="similarity">
    <text evidence="1 6">Belongs to the methyltransferase superfamily. RsmH family.</text>
</comment>
<proteinExistence type="inferred from homology"/>
<dbReference type="Gene3D" id="3.40.50.150">
    <property type="entry name" value="Vaccinia Virus protein VP39"/>
    <property type="match status" value="1"/>
</dbReference>
<dbReference type="InterPro" id="IPR029063">
    <property type="entry name" value="SAM-dependent_MTases_sf"/>
</dbReference>
<dbReference type="InterPro" id="IPR023397">
    <property type="entry name" value="SAM-dep_MeTrfase_MraW_recog"/>
</dbReference>
<organism evidence="7 8">
    <name type="scientific">SAR86 cluster bacterium</name>
    <dbReference type="NCBI Taxonomy" id="2030880"/>
    <lineage>
        <taxon>Bacteria</taxon>
        <taxon>Pseudomonadati</taxon>
        <taxon>Pseudomonadota</taxon>
        <taxon>Gammaproteobacteria</taxon>
        <taxon>SAR86 cluster</taxon>
    </lineage>
</organism>
<keyword evidence="6" id="KW-0963">Cytoplasm</keyword>
<protein>
    <recommendedName>
        <fullName evidence="6">Ribosomal RNA small subunit methyltransferase H</fullName>
        <ecNumber evidence="6">2.1.1.199</ecNumber>
    </recommendedName>
    <alternativeName>
        <fullName evidence="6">16S rRNA m(4)C1402 methyltransferase</fullName>
    </alternativeName>
    <alternativeName>
        <fullName evidence="6">rRNA (cytosine-N(4)-)-methyltransferase RsmH</fullName>
    </alternativeName>
</protein>
<dbReference type="GO" id="GO:0071424">
    <property type="term" value="F:rRNA (cytosine-N4-)-methyltransferase activity"/>
    <property type="evidence" value="ECO:0007669"/>
    <property type="project" value="UniProtKB-UniRule"/>
</dbReference>
<reference evidence="7 8" key="1">
    <citation type="submission" date="2020-06" db="EMBL/GenBank/DDBJ databases">
        <title>Dysbiosis in marine aquaculture revealed through microbiome analysis: reverse ecology for environmental sustainability.</title>
        <authorList>
            <person name="Haro-Moreno J.M."/>
            <person name="Coutinho F.H."/>
            <person name="Zaragoza-Solas A."/>
            <person name="Picazo A."/>
            <person name="Almagro-Moreno S."/>
            <person name="Lopez-Perez M."/>
        </authorList>
    </citation>
    <scope>NUCLEOTIDE SEQUENCE [LARGE SCALE GENOMIC DNA]</scope>
    <source>
        <strain evidence="7">MCMED-G42</strain>
    </source>
</reference>
<gene>
    <name evidence="6 7" type="primary">rsmH</name>
    <name evidence="7" type="ORF">H2021_01025</name>
</gene>
<comment type="catalytic activity">
    <reaction evidence="6">
        <text>cytidine(1402) in 16S rRNA + S-adenosyl-L-methionine = N(4)-methylcytidine(1402) in 16S rRNA + S-adenosyl-L-homocysteine + H(+)</text>
        <dbReference type="Rhea" id="RHEA:42928"/>
        <dbReference type="Rhea" id="RHEA-COMP:10286"/>
        <dbReference type="Rhea" id="RHEA-COMP:10287"/>
        <dbReference type="ChEBI" id="CHEBI:15378"/>
        <dbReference type="ChEBI" id="CHEBI:57856"/>
        <dbReference type="ChEBI" id="CHEBI:59789"/>
        <dbReference type="ChEBI" id="CHEBI:74506"/>
        <dbReference type="ChEBI" id="CHEBI:82748"/>
        <dbReference type="EC" id="2.1.1.199"/>
    </reaction>
</comment>
<dbReference type="SUPFAM" id="SSF53335">
    <property type="entry name" value="S-adenosyl-L-methionine-dependent methyltransferases"/>
    <property type="match status" value="1"/>
</dbReference>
<evidence type="ECO:0000256" key="5">
    <source>
        <dbReference type="ARBA" id="ARBA00022691"/>
    </source>
</evidence>
<dbReference type="Proteomes" id="UP000585327">
    <property type="component" value="Unassembled WGS sequence"/>
</dbReference>
<dbReference type="GO" id="GO:0070475">
    <property type="term" value="P:rRNA base methylation"/>
    <property type="evidence" value="ECO:0007669"/>
    <property type="project" value="UniProtKB-UniRule"/>
</dbReference>
<keyword evidence="2 6" id="KW-0698">rRNA processing</keyword>
<feature type="binding site" evidence="6">
    <location>
        <begin position="31"/>
        <end position="33"/>
    </location>
    <ligand>
        <name>S-adenosyl-L-methionine</name>
        <dbReference type="ChEBI" id="CHEBI:59789"/>
    </ligand>
</feature>
<evidence type="ECO:0000256" key="3">
    <source>
        <dbReference type="ARBA" id="ARBA00022603"/>
    </source>
</evidence>